<name>A0A9W9Z7D2_9CNID</name>
<proteinExistence type="predicted"/>
<organism evidence="2 3">
    <name type="scientific">Desmophyllum pertusum</name>
    <dbReference type="NCBI Taxonomy" id="174260"/>
    <lineage>
        <taxon>Eukaryota</taxon>
        <taxon>Metazoa</taxon>
        <taxon>Cnidaria</taxon>
        <taxon>Anthozoa</taxon>
        <taxon>Hexacorallia</taxon>
        <taxon>Scleractinia</taxon>
        <taxon>Caryophylliina</taxon>
        <taxon>Caryophylliidae</taxon>
        <taxon>Desmophyllum</taxon>
    </lineage>
</organism>
<dbReference type="Proteomes" id="UP001163046">
    <property type="component" value="Unassembled WGS sequence"/>
</dbReference>
<evidence type="ECO:0000256" key="1">
    <source>
        <dbReference type="SAM" id="MobiDB-lite"/>
    </source>
</evidence>
<evidence type="ECO:0000313" key="3">
    <source>
        <dbReference type="Proteomes" id="UP001163046"/>
    </source>
</evidence>
<comment type="caution">
    <text evidence="2">The sequence shown here is derived from an EMBL/GenBank/DDBJ whole genome shotgun (WGS) entry which is preliminary data.</text>
</comment>
<protein>
    <submittedName>
        <fullName evidence="2">Uncharacterized protein</fullName>
    </submittedName>
</protein>
<feature type="compositionally biased region" description="Acidic residues" evidence="1">
    <location>
        <begin position="24"/>
        <end position="35"/>
    </location>
</feature>
<accession>A0A9W9Z7D2</accession>
<feature type="region of interest" description="Disordered" evidence="1">
    <location>
        <begin position="1"/>
        <end position="35"/>
    </location>
</feature>
<dbReference type="OrthoDB" id="5986179at2759"/>
<dbReference type="AlphaFoldDB" id="A0A9W9Z7D2"/>
<gene>
    <name evidence="2" type="ORF">OS493_035657</name>
</gene>
<dbReference type="EMBL" id="MU826404">
    <property type="protein sequence ID" value="KAJ7376296.1"/>
    <property type="molecule type" value="Genomic_DNA"/>
</dbReference>
<keyword evidence="3" id="KW-1185">Reference proteome</keyword>
<evidence type="ECO:0000313" key="2">
    <source>
        <dbReference type="EMBL" id="KAJ7376296.1"/>
    </source>
</evidence>
<reference evidence="2" key="1">
    <citation type="submission" date="2023-01" db="EMBL/GenBank/DDBJ databases">
        <title>Genome assembly of the deep-sea coral Lophelia pertusa.</title>
        <authorList>
            <person name="Herrera S."/>
            <person name="Cordes E."/>
        </authorList>
    </citation>
    <scope>NUCLEOTIDE SEQUENCE</scope>
    <source>
        <strain evidence="2">USNM1676648</strain>
        <tissue evidence="2">Polyp</tissue>
    </source>
</reference>
<sequence length="218" mass="24954">MESFTPISCGESEHETGSTVVSDSSEDSEHSDEETLLSARQVRSVYLITYSQADVDLVPTREEFSRVVLESFANADPCSRCEVVQWVCSQEAHRERGIHYHMAVKLSARRRKKEGKTDLAEFIANRGGKAVDDALSVGWEMEEAEAKLERAKLSRTEILYREMGKECVDGCNRRWLEMAEDILQRNNIDKVEFAEAIQTLLEKGRESIEIFFERPREL</sequence>